<proteinExistence type="predicted"/>
<evidence type="ECO:0000313" key="1">
    <source>
        <dbReference type="EMBL" id="KAF2492052.1"/>
    </source>
</evidence>
<sequence length="176" mass="19426">MSWKLADTIYVITGSQLAAGGVPIRLSAQFPSHFLQLYKAARPPNLFLSSSSLALARVDHVLCELSLWRDDLAPPASCRPVLIVQLRIAGPYLHVHCLPSMFYCSWLDCVPSKFCQLVHDPTASSWPAGCLASFIALPREPAHGWQSICPSGLAKIEFHRRTKDSELMCGVPPLSW</sequence>
<dbReference type="AlphaFoldDB" id="A0A6A6QIK7"/>
<gene>
    <name evidence="1" type="ORF">BU16DRAFT_102132</name>
</gene>
<accession>A0A6A6QIK7</accession>
<reference evidence="1" key="1">
    <citation type="journal article" date="2020" name="Stud. Mycol.">
        <title>101 Dothideomycetes genomes: a test case for predicting lifestyles and emergence of pathogens.</title>
        <authorList>
            <person name="Haridas S."/>
            <person name="Albert R."/>
            <person name="Binder M."/>
            <person name="Bloem J."/>
            <person name="Labutti K."/>
            <person name="Salamov A."/>
            <person name="Andreopoulos B."/>
            <person name="Baker S."/>
            <person name="Barry K."/>
            <person name="Bills G."/>
            <person name="Bluhm B."/>
            <person name="Cannon C."/>
            <person name="Castanera R."/>
            <person name="Culley D."/>
            <person name="Daum C."/>
            <person name="Ezra D."/>
            <person name="Gonzalez J."/>
            <person name="Henrissat B."/>
            <person name="Kuo A."/>
            <person name="Liang C."/>
            <person name="Lipzen A."/>
            <person name="Lutzoni F."/>
            <person name="Magnuson J."/>
            <person name="Mondo S."/>
            <person name="Nolan M."/>
            <person name="Ohm R."/>
            <person name="Pangilinan J."/>
            <person name="Park H.-J."/>
            <person name="Ramirez L."/>
            <person name="Alfaro M."/>
            <person name="Sun H."/>
            <person name="Tritt A."/>
            <person name="Yoshinaga Y."/>
            <person name="Zwiers L.-H."/>
            <person name="Turgeon B."/>
            <person name="Goodwin S."/>
            <person name="Spatafora J."/>
            <person name="Crous P."/>
            <person name="Grigoriev I."/>
        </authorList>
    </citation>
    <scope>NUCLEOTIDE SEQUENCE</scope>
    <source>
        <strain evidence="1">CBS 269.34</strain>
    </source>
</reference>
<evidence type="ECO:0000313" key="2">
    <source>
        <dbReference type="Proteomes" id="UP000799750"/>
    </source>
</evidence>
<name>A0A6A6QIK7_9PEZI</name>
<dbReference type="EMBL" id="MU004194">
    <property type="protein sequence ID" value="KAF2492052.1"/>
    <property type="molecule type" value="Genomic_DNA"/>
</dbReference>
<dbReference type="Proteomes" id="UP000799750">
    <property type="component" value="Unassembled WGS sequence"/>
</dbReference>
<organism evidence="1 2">
    <name type="scientific">Lophium mytilinum</name>
    <dbReference type="NCBI Taxonomy" id="390894"/>
    <lineage>
        <taxon>Eukaryota</taxon>
        <taxon>Fungi</taxon>
        <taxon>Dikarya</taxon>
        <taxon>Ascomycota</taxon>
        <taxon>Pezizomycotina</taxon>
        <taxon>Dothideomycetes</taxon>
        <taxon>Pleosporomycetidae</taxon>
        <taxon>Mytilinidiales</taxon>
        <taxon>Mytilinidiaceae</taxon>
        <taxon>Lophium</taxon>
    </lineage>
</organism>
<keyword evidence="2" id="KW-1185">Reference proteome</keyword>
<protein>
    <submittedName>
        <fullName evidence="1">Uncharacterized protein</fullName>
    </submittedName>
</protein>